<protein>
    <submittedName>
        <fullName evidence="3">Uncharacterized protein</fullName>
    </submittedName>
</protein>
<evidence type="ECO:0000313" key="4">
    <source>
        <dbReference type="Proteomes" id="UP001217918"/>
    </source>
</evidence>
<reference evidence="3" key="1">
    <citation type="journal article" date="2023" name="Mol. Plant Microbe Interact.">
        <title>Elucidating the Obligate Nature and Biological Capacity of an Invasive Fungal Corn Pathogen.</title>
        <authorList>
            <person name="MacCready J.S."/>
            <person name="Roggenkamp E.M."/>
            <person name="Gdanetz K."/>
            <person name="Chilvers M.I."/>
        </authorList>
    </citation>
    <scope>NUCLEOTIDE SEQUENCE</scope>
    <source>
        <strain evidence="3">PM02</strain>
    </source>
</reference>
<proteinExistence type="predicted"/>
<accession>A0AAD9I472</accession>
<dbReference type="InterPro" id="IPR011990">
    <property type="entry name" value="TPR-like_helical_dom_sf"/>
</dbReference>
<feature type="region of interest" description="Disordered" evidence="2">
    <location>
        <begin position="1"/>
        <end position="73"/>
    </location>
</feature>
<dbReference type="PANTHER" id="PTHR47447">
    <property type="entry name" value="OS03G0856100 PROTEIN"/>
    <property type="match status" value="1"/>
</dbReference>
<feature type="compositionally biased region" description="Basic residues" evidence="2">
    <location>
        <begin position="1"/>
        <end position="12"/>
    </location>
</feature>
<feature type="region of interest" description="Disordered" evidence="2">
    <location>
        <begin position="189"/>
        <end position="248"/>
    </location>
</feature>
<dbReference type="PANTHER" id="PTHR47447:SF28">
    <property type="entry name" value="PENTACOTRIPEPTIDE-REPEAT REGION OF PRORP DOMAIN-CONTAINING PROTEIN"/>
    <property type="match status" value="1"/>
</dbReference>
<evidence type="ECO:0000256" key="1">
    <source>
        <dbReference type="ARBA" id="ARBA00022737"/>
    </source>
</evidence>
<sequence>MRRVKRASRSSRRVPPPQDGDFDHEIDLVDDLDRDDDGGNGEAQAPGPLVHVEQPTPQPVAETSNAGKPNKKKTTESAMDILYENQRGLFLCGLPLFAAQALGNLDPPPWTNAAHKASPTDIVTAQVPDPSWVWAWPEWKVNHDDGCDGGGWEYSFMFLKKFSWHGPTWWNSFVRRRAWIRKRVKRVEAPDGRGPGDDYTLNPDYFSVRPSSDSGRAQSLTRTGGSSKRGSRVSLVPSQPSNASEKEGCELIETVEELMARLRASAIDRERIELVDSYLEHARDDLAGLQHRMYEMMALFVFQASRRVLLSRLTEVHGQARRQQDEDGSGRVQARVASLEAAVKHADEQVRRLEYWSDPVRPHGREIVVVEPRASYPHRTETNHYANKYNAGRVLETVKVVLSTQTKDRLFSDNLEMGIQELESRTACSARLLGAEDGTDRSALVLSGSRDAIETAVAYIMSCGDSFEIAHTASGILMLPPPGQTPSPATNALAPRVSYRARARARYLINTTAADVPRPTEWNQTSFVQYVTALVSTKPAPNLVSRLYPEHVSHQQAVIAILHRLFTDPESRAHISVTAFKIALSYIVSAGSTYLPDARALFVRMETIGIPTDTDVFNLMAEAAVKNKDLRNFQKVLGLMVASGHRPDLRTWTLFLKIIEAEEVKRYILHCMHRLGLFSIPWATMQVAGQMAAHDAHRFIHQTKDFATFLKEQEEIYGPRWLGFHGANRILDVLGRYGQLDDMMSLVELMFTTPTAKPDAATLMIALTHCRLQNNFRAATGFLTLFEHHQGPPRRPNVYATLFQMAYRNKKLHVLDFVWRYACMRNLTTYRMRLRASKIAIACTPFNRSTRATRRWALGVRKLSLGSESSRRPDAARAATLFTSDLVREMGPGEADAMLRPRCSRKSAVTAMVDWYAQAYEGSNPARPFSVLWARALKLDEQAHGIGRQGGRAALEPVRIEQRQRRAGQRGTFLRDLDRPSLNLASKQMSRQQGPSSTSAIAEPDFIS</sequence>
<feature type="region of interest" description="Disordered" evidence="2">
    <location>
        <begin position="985"/>
        <end position="1008"/>
    </location>
</feature>
<name>A0AAD9I472_9PEZI</name>
<dbReference type="Proteomes" id="UP001217918">
    <property type="component" value="Unassembled WGS sequence"/>
</dbReference>
<keyword evidence="4" id="KW-1185">Reference proteome</keyword>
<gene>
    <name evidence="3" type="ORF">P8C59_004719</name>
</gene>
<comment type="caution">
    <text evidence="3">The sequence shown here is derived from an EMBL/GenBank/DDBJ whole genome shotgun (WGS) entry which is preliminary data.</text>
</comment>
<dbReference type="EMBL" id="JAQQPM010000003">
    <property type="protein sequence ID" value="KAK2070205.1"/>
    <property type="molecule type" value="Genomic_DNA"/>
</dbReference>
<evidence type="ECO:0000313" key="3">
    <source>
        <dbReference type="EMBL" id="KAK2070205.1"/>
    </source>
</evidence>
<feature type="compositionally biased region" description="Acidic residues" evidence="2">
    <location>
        <begin position="28"/>
        <end position="39"/>
    </location>
</feature>
<keyword evidence="1" id="KW-0677">Repeat</keyword>
<feature type="compositionally biased region" description="Polar residues" evidence="2">
    <location>
        <begin position="209"/>
        <end position="228"/>
    </location>
</feature>
<dbReference type="AlphaFoldDB" id="A0AAD9I472"/>
<organism evidence="3 4">
    <name type="scientific">Phyllachora maydis</name>
    <dbReference type="NCBI Taxonomy" id="1825666"/>
    <lineage>
        <taxon>Eukaryota</taxon>
        <taxon>Fungi</taxon>
        <taxon>Dikarya</taxon>
        <taxon>Ascomycota</taxon>
        <taxon>Pezizomycotina</taxon>
        <taxon>Sordariomycetes</taxon>
        <taxon>Sordariomycetidae</taxon>
        <taxon>Phyllachorales</taxon>
        <taxon>Phyllachoraceae</taxon>
        <taxon>Phyllachora</taxon>
    </lineage>
</organism>
<dbReference type="Gene3D" id="1.25.40.10">
    <property type="entry name" value="Tetratricopeptide repeat domain"/>
    <property type="match status" value="1"/>
</dbReference>
<feature type="compositionally biased region" description="Polar residues" evidence="2">
    <location>
        <begin position="985"/>
        <end position="1000"/>
    </location>
</feature>
<evidence type="ECO:0000256" key="2">
    <source>
        <dbReference type="SAM" id="MobiDB-lite"/>
    </source>
</evidence>
<dbReference type="CDD" id="cd00105">
    <property type="entry name" value="KH-I"/>
    <property type="match status" value="1"/>
</dbReference>